<dbReference type="AlphaFoldDB" id="A0A7G5EJ56"/>
<name>A0A7G5EJ56_9BURK</name>
<dbReference type="InterPro" id="IPR001387">
    <property type="entry name" value="Cro/C1-type_HTH"/>
</dbReference>
<proteinExistence type="predicted"/>
<dbReference type="EMBL" id="CP058554">
    <property type="protein sequence ID" value="QMV74031.1"/>
    <property type="molecule type" value="Genomic_DNA"/>
</dbReference>
<dbReference type="GO" id="GO:0003677">
    <property type="term" value="F:DNA binding"/>
    <property type="evidence" value="ECO:0007669"/>
    <property type="project" value="UniProtKB-KW"/>
</dbReference>
<reference evidence="3 4" key="1">
    <citation type="journal article" date="2020" name="G3 (Bethesda)">
        <title>CeMbio - The Caenorhabditis elegans Microbiome Resource.</title>
        <authorList>
            <person name="Dirksen P."/>
            <person name="Assie A."/>
            <person name="Zimmermann J."/>
            <person name="Zhang F."/>
            <person name="Tietje A.M."/>
            <person name="Marsh S.A."/>
            <person name="Felix M.A."/>
            <person name="Shapira M."/>
            <person name="Kaleta C."/>
            <person name="Schulenburg H."/>
            <person name="Samuel B."/>
        </authorList>
    </citation>
    <scope>NUCLEOTIDE SEQUENCE [LARGE SCALE GENOMIC DNA]</scope>
    <source>
        <strain evidence="3 4">BIGb0172</strain>
    </source>
</reference>
<evidence type="ECO:0000256" key="1">
    <source>
        <dbReference type="ARBA" id="ARBA00023125"/>
    </source>
</evidence>
<dbReference type="InterPro" id="IPR010982">
    <property type="entry name" value="Lambda_DNA-bd_dom_sf"/>
</dbReference>
<dbReference type="Pfam" id="PF01381">
    <property type="entry name" value="HTH_3"/>
    <property type="match status" value="1"/>
</dbReference>
<dbReference type="GO" id="GO:0005829">
    <property type="term" value="C:cytosol"/>
    <property type="evidence" value="ECO:0007669"/>
    <property type="project" value="TreeGrafter"/>
</dbReference>
<feature type="domain" description="HTH cro/C1-type" evidence="2">
    <location>
        <begin position="11"/>
        <end position="65"/>
    </location>
</feature>
<dbReference type="InterPro" id="IPR011051">
    <property type="entry name" value="RmlC_Cupin_sf"/>
</dbReference>
<dbReference type="InterPro" id="IPR014710">
    <property type="entry name" value="RmlC-like_jellyroll"/>
</dbReference>
<dbReference type="Proteomes" id="UP000515240">
    <property type="component" value="Chromosome"/>
</dbReference>
<evidence type="ECO:0000259" key="2">
    <source>
        <dbReference type="PROSITE" id="PS50943"/>
    </source>
</evidence>
<dbReference type="Gene3D" id="1.10.260.40">
    <property type="entry name" value="lambda repressor-like DNA-binding domains"/>
    <property type="match status" value="1"/>
</dbReference>
<accession>A0A7G5EJ56</accession>
<dbReference type="GO" id="GO:0003700">
    <property type="term" value="F:DNA-binding transcription factor activity"/>
    <property type="evidence" value="ECO:0007669"/>
    <property type="project" value="TreeGrafter"/>
</dbReference>
<dbReference type="SUPFAM" id="SSF47413">
    <property type="entry name" value="lambda repressor-like DNA-binding domains"/>
    <property type="match status" value="1"/>
</dbReference>
<dbReference type="SUPFAM" id="SSF51182">
    <property type="entry name" value="RmlC-like cupins"/>
    <property type="match status" value="1"/>
</dbReference>
<dbReference type="PANTHER" id="PTHR46797">
    <property type="entry name" value="HTH-TYPE TRANSCRIPTIONAL REGULATOR"/>
    <property type="match status" value="1"/>
</dbReference>
<protein>
    <submittedName>
        <fullName evidence="3">Helix-turn-helix domain-containing protein</fullName>
    </submittedName>
</protein>
<evidence type="ECO:0000313" key="3">
    <source>
        <dbReference type="EMBL" id="QMV74031.1"/>
    </source>
</evidence>
<keyword evidence="1" id="KW-0238">DNA-binding</keyword>
<dbReference type="RefSeq" id="WP_182323288.1">
    <property type="nucleotide sequence ID" value="NZ_CP058554.1"/>
</dbReference>
<dbReference type="CDD" id="cd00093">
    <property type="entry name" value="HTH_XRE"/>
    <property type="match status" value="1"/>
</dbReference>
<keyword evidence="4" id="KW-1185">Reference proteome</keyword>
<dbReference type="CDD" id="cd02209">
    <property type="entry name" value="cupin_XRE_C"/>
    <property type="match status" value="1"/>
</dbReference>
<dbReference type="SMART" id="SM00530">
    <property type="entry name" value="HTH_XRE"/>
    <property type="match status" value="1"/>
</dbReference>
<sequence>MTVDELLSARVRSLRKHRAYTLEGLAQRSGVSRSMISLIERGQTSATAAVLGKLAQALQVPLAALFADERQAQAPQPLARADAQLCWRDPATGYERRQLSPVGFPAPFEMVEVVFPPGQRVAFDNGLRSQPLHQQLWLLQGELHLSLGTQSWHLQAGDCLAMVLDQTLVFSNPGRAPARYLLALAALDGSPEPLPVVFSGEMDDSETLGALHP</sequence>
<evidence type="ECO:0000313" key="4">
    <source>
        <dbReference type="Proteomes" id="UP000515240"/>
    </source>
</evidence>
<dbReference type="PROSITE" id="PS50943">
    <property type="entry name" value="HTH_CROC1"/>
    <property type="match status" value="1"/>
</dbReference>
<organism evidence="3 4">
    <name type="scientific">Comamonas piscis</name>
    <dbReference type="NCBI Taxonomy" id="1562974"/>
    <lineage>
        <taxon>Bacteria</taxon>
        <taxon>Pseudomonadati</taxon>
        <taxon>Pseudomonadota</taxon>
        <taxon>Betaproteobacteria</taxon>
        <taxon>Burkholderiales</taxon>
        <taxon>Comamonadaceae</taxon>
        <taxon>Comamonas</taxon>
    </lineage>
</organism>
<gene>
    <name evidence="3" type="ORF">HS961_14950</name>
</gene>
<dbReference type="Gene3D" id="2.60.120.10">
    <property type="entry name" value="Jelly Rolls"/>
    <property type="match status" value="1"/>
</dbReference>
<dbReference type="PANTHER" id="PTHR46797:SF10">
    <property type="entry name" value="BLR1115 PROTEIN"/>
    <property type="match status" value="1"/>
</dbReference>
<dbReference type="KEGG" id="cpis:HS961_14950"/>
<dbReference type="InterPro" id="IPR050807">
    <property type="entry name" value="TransReg_Diox_bact_type"/>
</dbReference>